<evidence type="ECO:0000256" key="2">
    <source>
        <dbReference type="SAM" id="Phobius"/>
    </source>
</evidence>
<keyword evidence="4" id="KW-1185">Reference proteome</keyword>
<dbReference type="AlphaFoldDB" id="A0AAV3RW34"/>
<accession>A0AAV3RW34</accession>
<sequence>MEVLIREEAVEAPREVGAKEVRLRELAGEEVMQKIVVIKSTRIVIHHQATRIMKITKALLLMTLLMSVLIISTGAFAFRSGSSRGGSYGRGGFGGGSRSKGGDGGVGGGRGRVPYYRGNGGRGGHANPACDNNCRHSSSNKIVVPYFAMFFLHVVYAML</sequence>
<evidence type="ECO:0000313" key="3">
    <source>
        <dbReference type="EMBL" id="GAA0185938.1"/>
    </source>
</evidence>
<gene>
    <name evidence="3" type="ORF">LIER_33226</name>
</gene>
<feature type="region of interest" description="Disordered" evidence="1">
    <location>
        <begin position="89"/>
        <end position="109"/>
    </location>
</feature>
<organism evidence="3 4">
    <name type="scientific">Lithospermum erythrorhizon</name>
    <name type="common">Purple gromwell</name>
    <name type="synonym">Lithospermum officinale var. erythrorhizon</name>
    <dbReference type="NCBI Taxonomy" id="34254"/>
    <lineage>
        <taxon>Eukaryota</taxon>
        <taxon>Viridiplantae</taxon>
        <taxon>Streptophyta</taxon>
        <taxon>Embryophyta</taxon>
        <taxon>Tracheophyta</taxon>
        <taxon>Spermatophyta</taxon>
        <taxon>Magnoliopsida</taxon>
        <taxon>eudicotyledons</taxon>
        <taxon>Gunneridae</taxon>
        <taxon>Pentapetalae</taxon>
        <taxon>asterids</taxon>
        <taxon>lamiids</taxon>
        <taxon>Boraginales</taxon>
        <taxon>Boraginaceae</taxon>
        <taxon>Boraginoideae</taxon>
        <taxon>Lithospermeae</taxon>
        <taxon>Lithospermum</taxon>
    </lineage>
</organism>
<evidence type="ECO:0000313" key="4">
    <source>
        <dbReference type="Proteomes" id="UP001454036"/>
    </source>
</evidence>
<keyword evidence="2" id="KW-0812">Transmembrane</keyword>
<evidence type="ECO:0008006" key="5">
    <source>
        <dbReference type="Google" id="ProtNLM"/>
    </source>
</evidence>
<dbReference type="EMBL" id="BAABME010013221">
    <property type="protein sequence ID" value="GAA0185938.1"/>
    <property type="molecule type" value="Genomic_DNA"/>
</dbReference>
<reference evidence="3 4" key="1">
    <citation type="submission" date="2024-01" db="EMBL/GenBank/DDBJ databases">
        <title>The complete chloroplast genome sequence of Lithospermum erythrorhizon: insights into the phylogenetic relationship among Boraginaceae species and the maternal lineages of purple gromwells.</title>
        <authorList>
            <person name="Okada T."/>
            <person name="Watanabe K."/>
        </authorList>
    </citation>
    <scope>NUCLEOTIDE SEQUENCE [LARGE SCALE GENOMIC DNA]</scope>
</reference>
<dbReference type="Proteomes" id="UP001454036">
    <property type="component" value="Unassembled WGS sequence"/>
</dbReference>
<keyword evidence="2" id="KW-0472">Membrane</keyword>
<protein>
    <recommendedName>
        <fullName evidence="5">Glycine-rich protein</fullName>
    </recommendedName>
</protein>
<comment type="caution">
    <text evidence="3">The sequence shown here is derived from an EMBL/GenBank/DDBJ whole genome shotgun (WGS) entry which is preliminary data.</text>
</comment>
<feature type="transmembrane region" description="Helical" evidence="2">
    <location>
        <begin position="58"/>
        <end position="78"/>
    </location>
</feature>
<proteinExistence type="predicted"/>
<name>A0AAV3RW34_LITER</name>
<keyword evidence="2" id="KW-1133">Transmembrane helix</keyword>
<evidence type="ECO:0000256" key="1">
    <source>
        <dbReference type="SAM" id="MobiDB-lite"/>
    </source>
</evidence>